<dbReference type="EMBL" id="BGZK01000392">
    <property type="protein sequence ID" value="GBP41047.1"/>
    <property type="molecule type" value="Genomic_DNA"/>
</dbReference>
<name>A0A4C1VRP6_EUMVA</name>
<dbReference type="Proteomes" id="UP000299102">
    <property type="component" value="Unassembled WGS sequence"/>
</dbReference>
<sequence>MRRSRARPPNRSSHLTPHSFGPRREKFTLPPAHKQAHLRRAPPRAVCKPTYKFLGNFCPPPRSATLFRMNRYLRVLVIAIERYNIGNFVKFIPRGSHAAFVFQVLQAGRVSIICKLLVTLFLPAIRV</sequence>
<protein>
    <submittedName>
        <fullName evidence="2">Uncharacterized protein</fullName>
    </submittedName>
</protein>
<organism evidence="2 3">
    <name type="scientific">Eumeta variegata</name>
    <name type="common">Bagworm moth</name>
    <name type="synonym">Eumeta japonica</name>
    <dbReference type="NCBI Taxonomy" id="151549"/>
    <lineage>
        <taxon>Eukaryota</taxon>
        <taxon>Metazoa</taxon>
        <taxon>Ecdysozoa</taxon>
        <taxon>Arthropoda</taxon>
        <taxon>Hexapoda</taxon>
        <taxon>Insecta</taxon>
        <taxon>Pterygota</taxon>
        <taxon>Neoptera</taxon>
        <taxon>Endopterygota</taxon>
        <taxon>Lepidoptera</taxon>
        <taxon>Glossata</taxon>
        <taxon>Ditrysia</taxon>
        <taxon>Tineoidea</taxon>
        <taxon>Psychidae</taxon>
        <taxon>Oiketicinae</taxon>
        <taxon>Eumeta</taxon>
    </lineage>
</organism>
<dbReference type="AlphaFoldDB" id="A0A4C1VRP6"/>
<reference evidence="2 3" key="1">
    <citation type="journal article" date="2019" name="Commun. Biol.">
        <title>The bagworm genome reveals a unique fibroin gene that provides high tensile strength.</title>
        <authorList>
            <person name="Kono N."/>
            <person name="Nakamura H."/>
            <person name="Ohtoshi R."/>
            <person name="Tomita M."/>
            <person name="Numata K."/>
            <person name="Arakawa K."/>
        </authorList>
    </citation>
    <scope>NUCLEOTIDE SEQUENCE [LARGE SCALE GENOMIC DNA]</scope>
</reference>
<comment type="caution">
    <text evidence="2">The sequence shown here is derived from an EMBL/GenBank/DDBJ whole genome shotgun (WGS) entry which is preliminary data.</text>
</comment>
<feature type="region of interest" description="Disordered" evidence="1">
    <location>
        <begin position="1"/>
        <end position="37"/>
    </location>
</feature>
<accession>A0A4C1VRP6</accession>
<proteinExistence type="predicted"/>
<evidence type="ECO:0000313" key="3">
    <source>
        <dbReference type="Proteomes" id="UP000299102"/>
    </source>
</evidence>
<gene>
    <name evidence="2" type="ORF">EVAR_32868_1</name>
</gene>
<evidence type="ECO:0000313" key="2">
    <source>
        <dbReference type="EMBL" id="GBP41047.1"/>
    </source>
</evidence>
<evidence type="ECO:0000256" key="1">
    <source>
        <dbReference type="SAM" id="MobiDB-lite"/>
    </source>
</evidence>
<keyword evidence="3" id="KW-1185">Reference proteome</keyword>